<dbReference type="AlphaFoldDB" id="A0A2H0TRW5"/>
<reference evidence="2" key="1">
    <citation type="submission" date="2017-09" db="EMBL/GenBank/DDBJ databases">
        <title>Depth-based differentiation of microbial function through sediment-hosted aquifers and enrichment of novel symbionts in the deep terrestrial subsurface.</title>
        <authorList>
            <person name="Probst A.J."/>
            <person name="Ladd B."/>
            <person name="Jarett J.K."/>
            <person name="Geller-Mcgrath D.E."/>
            <person name="Sieber C.M.K."/>
            <person name="Emerson J.B."/>
            <person name="Anantharaman K."/>
            <person name="Thomas B.C."/>
            <person name="Malmstrom R."/>
            <person name="Stieglmeier M."/>
            <person name="Klingl A."/>
            <person name="Woyke T."/>
            <person name="Ryan C.M."/>
            <person name="Banfield J.F."/>
        </authorList>
    </citation>
    <scope>NUCLEOTIDE SEQUENCE [LARGE SCALE GENOMIC DNA]</scope>
</reference>
<comment type="caution">
    <text evidence="1">The sequence shown here is derived from an EMBL/GenBank/DDBJ whole genome shotgun (WGS) entry which is preliminary data.</text>
</comment>
<dbReference type="EMBL" id="PFCB01000001">
    <property type="protein sequence ID" value="PIR74894.1"/>
    <property type="molecule type" value="Genomic_DNA"/>
</dbReference>
<sequence length="66" mass="7368">IQRVGVKIDLANSAVCIFKAVRLFGFRRSPLKKNDTVFTIVNRHAKIISCNKKLPTLSAGSFYSLD</sequence>
<evidence type="ECO:0000313" key="1">
    <source>
        <dbReference type="EMBL" id="PIR74894.1"/>
    </source>
</evidence>
<gene>
    <name evidence="1" type="ORF">COU35_00005</name>
</gene>
<evidence type="ECO:0000313" key="2">
    <source>
        <dbReference type="Proteomes" id="UP000230154"/>
    </source>
</evidence>
<proteinExistence type="predicted"/>
<feature type="non-terminal residue" evidence="1">
    <location>
        <position position="1"/>
    </location>
</feature>
<protein>
    <submittedName>
        <fullName evidence="1">Uncharacterized protein</fullName>
    </submittedName>
</protein>
<name>A0A2H0TRW5_9BACT</name>
<organism evidence="1 2">
    <name type="scientific">Candidatus Magasanikbacteria bacterium CG10_big_fil_rev_8_21_14_0_10_47_10</name>
    <dbReference type="NCBI Taxonomy" id="1974652"/>
    <lineage>
        <taxon>Bacteria</taxon>
        <taxon>Candidatus Magasanikiibacteriota</taxon>
    </lineage>
</organism>
<dbReference type="Proteomes" id="UP000230154">
    <property type="component" value="Unassembled WGS sequence"/>
</dbReference>
<accession>A0A2H0TRW5</accession>